<name>A0A3S5A4L8_9PLAT</name>
<accession>A0A3S5A4L8</accession>
<dbReference type="AlphaFoldDB" id="A0A3S5A4L8"/>
<dbReference type="Proteomes" id="UP000784294">
    <property type="component" value="Unassembled WGS sequence"/>
</dbReference>
<comment type="caution">
    <text evidence="1">The sequence shown here is derived from an EMBL/GenBank/DDBJ whole genome shotgun (WGS) entry which is preliminary data.</text>
</comment>
<protein>
    <submittedName>
        <fullName evidence="1">Uncharacterized protein</fullName>
    </submittedName>
</protein>
<gene>
    <name evidence="1" type="ORF">PXEA_LOCUS5246</name>
</gene>
<proteinExistence type="predicted"/>
<evidence type="ECO:0000313" key="1">
    <source>
        <dbReference type="EMBL" id="VEL11806.1"/>
    </source>
</evidence>
<evidence type="ECO:0000313" key="2">
    <source>
        <dbReference type="Proteomes" id="UP000784294"/>
    </source>
</evidence>
<reference evidence="1" key="1">
    <citation type="submission" date="2018-11" db="EMBL/GenBank/DDBJ databases">
        <authorList>
            <consortium name="Pathogen Informatics"/>
        </authorList>
    </citation>
    <scope>NUCLEOTIDE SEQUENCE</scope>
</reference>
<keyword evidence="2" id="KW-1185">Reference proteome</keyword>
<organism evidence="1 2">
    <name type="scientific">Protopolystoma xenopodis</name>
    <dbReference type="NCBI Taxonomy" id="117903"/>
    <lineage>
        <taxon>Eukaryota</taxon>
        <taxon>Metazoa</taxon>
        <taxon>Spiralia</taxon>
        <taxon>Lophotrochozoa</taxon>
        <taxon>Platyhelminthes</taxon>
        <taxon>Monogenea</taxon>
        <taxon>Polyopisthocotylea</taxon>
        <taxon>Polystomatidea</taxon>
        <taxon>Polystomatidae</taxon>
        <taxon>Protopolystoma</taxon>
    </lineage>
</organism>
<sequence>MHLFGVACVMCSRRHDSANRACRPVNMSSGGLQRAGFIWPPARPEWLNNPIEMFILLTWTRWRLLFVPSRRLLRLSSTIATPPHHTATIFLCLSSSFSRFFPLALSLILLLSTSCLVNRCRLGGRDQKISLISILIYLHNLAVRAADAFRARRANKHRQHRPVLATMPRAWPNLILAHTHTHTHTQLVTGCRAF</sequence>
<dbReference type="EMBL" id="CAAALY010012917">
    <property type="protein sequence ID" value="VEL11806.1"/>
    <property type="molecule type" value="Genomic_DNA"/>
</dbReference>